<keyword evidence="1" id="KW-0433">Leucine-rich repeat</keyword>
<dbReference type="Gene3D" id="1.10.8.430">
    <property type="entry name" value="Helical domain of apoptotic protease-activating factors"/>
    <property type="match status" value="1"/>
</dbReference>
<evidence type="ECO:0000256" key="2">
    <source>
        <dbReference type="ARBA" id="ARBA00022737"/>
    </source>
</evidence>
<feature type="domain" description="TIR" evidence="4">
    <location>
        <begin position="22"/>
        <end position="190"/>
    </location>
</feature>
<dbReference type="Proteomes" id="UP001341840">
    <property type="component" value="Unassembled WGS sequence"/>
</dbReference>
<dbReference type="Gene3D" id="3.40.50.10140">
    <property type="entry name" value="Toll/interleukin-1 receptor homology (TIR) domain"/>
    <property type="match status" value="1"/>
</dbReference>
<gene>
    <name evidence="5" type="ORF">PIB30_004280</name>
</gene>
<dbReference type="InterPro" id="IPR044974">
    <property type="entry name" value="Disease_R_plants"/>
</dbReference>
<dbReference type="SUPFAM" id="SSF52200">
    <property type="entry name" value="Toll/Interleukin receptor TIR domain"/>
    <property type="match status" value="1"/>
</dbReference>
<dbReference type="PRINTS" id="PR00364">
    <property type="entry name" value="DISEASERSIST"/>
</dbReference>
<dbReference type="PANTHER" id="PTHR11017:SF431">
    <property type="entry name" value="ADP-RIBOSYL CYCLASE_CYCLIC ADP-RIBOSE HYDROLASE"/>
    <property type="match status" value="1"/>
</dbReference>
<dbReference type="Pfam" id="PF00931">
    <property type="entry name" value="NB-ARC"/>
    <property type="match status" value="1"/>
</dbReference>
<keyword evidence="2" id="KW-0677">Repeat</keyword>
<dbReference type="InterPro" id="IPR000157">
    <property type="entry name" value="TIR_dom"/>
</dbReference>
<sequence length="609" mass="69613">MALPSFSSSAHPFSSSSIRYKWKYDVFISFRGLDTRFGFTGNLYRALCDKGIHSFFDDGELQSGDEIEPALLKAIQDSRIAIIVLSANYAHSSFCLIELLNILHFIKGNNRLVLPIFFKLDPSDVRHLKNSFGEAMAKHEKRYENDVNKVQKWKQALLQVANFSGYHFKHKDGYEHKFIRNIVEDVSRKIRRVPLPVADYPVGLDSRVSKVISLLQMDSSNQVHMVGIHGIGGIGKTTLASAVYNLIADHFEDVCFLEDVREKSKKYGLVHVQNILLCKILGKEGVQIEGVKEGISQIQRRLCRKKVLLVLDDVDNREQLEAIAGKLEWFGWGSRVIITTRDTHLLKCHGVGKTYEVRGLDKKESFQLFIHNAFKNDKVSLPRYTDVLNRAVTYASGHPLALEIIGSNLFRKEVQVWKSALDHFEKHLDNKVYEILKVSFEALGKQEQSVFLDIACCFKGYKLGELTDILQAHYGSCMTYHTEVLIEKSLIKIEGPNNRVTMHDLIENMGKEIFLKGSPEMPGMRSRLWLCEDIVKVLENNQGTCAVEIIYLEFPLLEVEDDEDLLKKEKNKDVEVKWDGKAFKDMKNLKTLIIKMVVFLKVPNIFQIV</sequence>
<keyword evidence="3" id="KW-0611">Plant defense</keyword>
<dbReference type="InterPro" id="IPR042197">
    <property type="entry name" value="Apaf_helical"/>
</dbReference>
<dbReference type="InterPro" id="IPR035897">
    <property type="entry name" value="Toll_tir_struct_dom_sf"/>
</dbReference>
<dbReference type="InterPro" id="IPR002182">
    <property type="entry name" value="NB-ARC"/>
</dbReference>
<name>A0ABU6T3U1_9FABA</name>
<dbReference type="InterPro" id="IPR058192">
    <property type="entry name" value="WHD_ROQ1-like"/>
</dbReference>
<dbReference type="SUPFAM" id="SSF52540">
    <property type="entry name" value="P-loop containing nucleoside triphosphate hydrolases"/>
    <property type="match status" value="1"/>
</dbReference>
<keyword evidence="6" id="KW-1185">Reference proteome</keyword>
<evidence type="ECO:0000256" key="3">
    <source>
        <dbReference type="ARBA" id="ARBA00022821"/>
    </source>
</evidence>
<dbReference type="Pfam" id="PF23282">
    <property type="entry name" value="WHD_ROQ1"/>
    <property type="match status" value="1"/>
</dbReference>
<evidence type="ECO:0000256" key="1">
    <source>
        <dbReference type="ARBA" id="ARBA00022614"/>
    </source>
</evidence>
<reference evidence="5 6" key="1">
    <citation type="journal article" date="2023" name="Plants (Basel)">
        <title>Bridging the Gap: Combining Genomics and Transcriptomics Approaches to Understand Stylosanthes scabra, an Orphan Legume from the Brazilian Caatinga.</title>
        <authorList>
            <person name="Ferreira-Neto J.R.C."/>
            <person name="da Silva M.D."/>
            <person name="Binneck E."/>
            <person name="de Melo N.F."/>
            <person name="da Silva R.H."/>
            <person name="de Melo A.L.T.M."/>
            <person name="Pandolfi V."/>
            <person name="Bustamante F.O."/>
            <person name="Brasileiro-Vidal A.C."/>
            <person name="Benko-Iseppon A.M."/>
        </authorList>
    </citation>
    <scope>NUCLEOTIDE SEQUENCE [LARGE SCALE GENOMIC DNA]</scope>
    <source>
        <tissue evidence="5">Leaves</tissue>
    </source>
</reference>
<evidence type="ECO:0000259" key="4">
    <source>
        <dbReference type="PROSITE" id="PS50104"/>
    </source>
</evidence>
<dbReference type="Pfam" id="PF01582">
    <property type="entry name" value="TIR"/>
    <property type="match status" value="1"/>
</dbReference>
<proteinExistence type="predicted"/>
<dbReference type="InterPro" id="IPR036390">
    <property type="entry name" value="WH_DNA-bd_sf"/>
</dbReference>
<dbReference type="EMBL" id="JASCZI010090629">
    <property type="protein sequence ID" value="MED6143189.1"/>
    <property type="molecule type" value="Genomic_DNA"/>
</dbReference>
<dbReference type="PROSITE" id="PS50104">
    <property type="entry name" value="TIR"/>
    <property type="match status" value="1"/>
</dbReference>
<organism evidence="5 6">
    <name type="scientific">Stylosanthes scabra</name>
    <dbReference type="NCBI Taxonomy" id="79078"/>
    <lineage>
        <taxon>Eukaryota</taxon>
        <taxon>Viridiplantae</taxon>
        <taxon>Streptophyta</taxon>
        <taxon>Embryophyta</taxon>
        <taxon>Tracheophyta</taxon>
        <taxon>Spermatophyta</taxon>
        <taxon>Magnoliopsida</taxon>
        <taxon>eudicotyledons</taxon>
        <taxon>Gunneridae</taxon>
        <taxon>Pentapetalae</taxon>
        <taxon>rosids</taxon>
        <taxon>fabids</taxon>
        <taxon>Fabales</taxon>
        <taxon>Fabaceae</taxon>
        <taxon>Papilionoideae</taxon>
        <taxon>50 kb inversion clade</taxon>
        <taxon>dalbergioids sensu lato</taxon>
        <taxon>Dalbergieae</taxon>
        <taxon>Pterocarpus clade</taxon>
        <taxon>Stylosanthes</taxon>
    </lineage>
</organism>
<dbReference type="Gene3D" id="3.40.50.300">
    <property type="entry name" value="P-loop containing nucleotide triphosphate hydrolases"/>
    <property type="match status" value="1"/>
</dbReference>
<evidence type="ECO:0000313" key="5">
    <source>
        <dbReference type="EMBL" id="MED6143189.1"/>
    </source>
</evidence>
<evidence type="ECO:0000313" key="6">
    <source>
        <dbReference type="Proteomes" id="UP001341840"/>
    </source>
</evidence>
<accession>A0ABU6T3U1</accession>
<dbReference type="InterPro" id="IPR027417">
    <property type="entry name" value="P-loop_NTPase"/>
</dbReference>
<dbReference type="SUPFAM" id="SSF46785">
    <property type="entry name" value="Winged helix' DNA-binding domain"/>
    <property type="match status" value="1"/>
</dbReference>
<dbReference type="SMART" id="SM00255">
    <property type="entry name" value="TIR"/>
    <property type="match status" value="1"/>
</dbReference>
<protein>
    <recommendedName>
        <fullName evidence="4">TIR domain-containing protein</fullName>
    </recommendedName>
</protein>
<dbReference type="PANTHER" id="PTHR11017">
    <property type="entry name" value="LEUCINE-RICH REPEAT-CONTAINING PROTEIN"/>
    <property type="match status" value="1"/>
</dbReference>
<comment type="caution">
    <text evidence="5">The sequence shown here is derived from an EMBL/GenBank/DDBJ whole genome shotgun (WGS) entry which is preliminary data.</text>
</comment>